<feature type="domain" description="HAT C-terminal dimerisation" evidence="2">
    <location>
        <begin position="281"/>
        <end position="367"/>
    </location>
</feature>
<protein>
    <recommendedName>
        <fullName evidence="2">HAT C-terminal dimerisation domain-containing protein</fullName>
    </recommendedName>
</protein>
<dbReference type="OrthoDB" id="1718237at2759"/>
<evidence type="ECO:0000313" key="4">
    <source>
        <dbReference type="Proteomes" id="UP000327157"/>
    </source>
</evidence>
<reference evidence="3 4" key="3">
    <citation type="submission" date="2019-11" db="EMBL/GenBank/DDBJ databases">
        <title>A de novo genome assembly of a pear dwarfing rootstock.</title>
        <authorList>
            <person name="Wang F."/>
            <person name="Wang J."/>
            <person name="Li S."/>
            <person name="Zhang Y."/>
            <person name="Fang M."/>
            <person name="Ma L."/>
            <person name="Zhao Y."/>
            <person name="Jiang S."/>
        </authorList>
    </citation>
    <scope>NUCLEOTIDE SEQUENCE [LARGE SCALE GENOMIC DNA]</scope>
    <source>
        <strain evidence="3">S2</strain>
        <tissue evidence="3">Leaf</tissue>
    </source>
</reference>
<evidence type="ECO:0000313" key="3">
    <source>
        <dbReference type="EMBL" id="KAB2631363.1"/>
    </source>
</evidence>
<dbReference type="PANTHER" id="PTHR23272:SF187">
    <property type="entry name" value="AC9 TRANSPOSASE-RELATED"/>
    <property type="match status" value="1"/>
</dbReference>
<evidence type="ECO:0000259" key="2">
    <source>
        <dbReference type="Pfam" id="PF05699"/>
    </source>
</evidence>
<dbReference type="InterPro" id="IPR012337">
    <property type="entry name" value="RNaseH-like_sf"/>
</dbReference>
<comment type="caution">
    <text evidence="3">The sequence shown here is derived from an EMBL/GenBank/DDBJ whole genome shotgun (WGS) entry which is preliminary data.</text>
</comment>
<reference evidence="4" key="2">
    <citation type="submission" date="2019-10" db="EMBL/GenBank/DDBJ databases">
        <title>A de novo genome assembly of a pear dwarfing rootstock.</title>
        <authorList>
            <person name="Wang F."/>
            <person name="Wang J."/>
            <person name="Li S."/>
            <person name="Zhang Y."/>
            <person name="Fang M."/>
            <person name="Ma L."/>
            <person name="Zhao Y."/>
            <person name="Jiang S."/>
        </authorList>
    </citation>
    <scope>NUCLEOTIDE SEQUENCE [LARGE SCALE GENOMIC DNA]</scope>
</reference>
<dbReference type="Pfam" id="PF05699">
    <property type="entry name" value="Dimer_Tnp_hAT"/>
    <property type="match status" value="1"/>
</dbReference>
<evidence type="ECO:0000256" key="1">
    <source>
        <dbReference type="SAM" id="MobiDB-lite"/>
    </source>
</evidence>
<dbReference type="PANTHER" id="PTHR23272">
    <property type="entry name" value="BED FINGER-RELATED"/>
    <property type="match status" value="1"/>
</dbReference>
<feature type="compositionally biased region" description="Acidic residues" evidence="1">
    <location>
        <begin position="88"/>
        <end position="104"/>
    </location>
</feature>
<dbReference type="SUPFAM" id="SSF53098">
    <property type="entry name" value="Ribonuclease H-like"/>
    <property type="match status" value="1"/>
</dbReference>
<dbReference type="GO" id="GO:0046983">
    <property type="term" value="F:protein dimerization activity"/>
    <property type="evidence" value="ECO:0007669"/>
    <property type="project" value="InterPro"/>
</dbReference>
<dbReference type="Proteomes" id="UP000327157">
    <property type="component" value="Chromosome 12"/>
</dbReference>
<feature type="region of interest" description="Disordered" evidence="1">
    <location>
        <begin position="407"/>
        <end position="451"/>
    </location>
</feature>
<feature type="compositionally biased region" description="Basic and acidic residues" evidence="1">
    <location>
        <begin position="105"/>
        <end position="123"/>
    </location>
</feature>
<gene>
    <name evidence="3" type="ORF">D8674_008882</name>
</gene>
<proteinExistence type="predicted"/>
<sequence length="451" mass="50943">MDLSNGLKPIQSDFDAQSMCNFIPKDKVIEMYIEELMIEEAVTQEQQFLKSMELLASKFQSANMSRFEESSKHSWVALFLIGDSPEKPEDEAIEIDPENEENVEGDPKNDGNESEGRKMVGPPTKEDWFKAEAFVKILWVFYDVTLRVNASTHPMVHTGLHDVIKIKTAINNLESRVNMQVGLPSEQLLKAMASNMRSKYFKKKLSNFEAQLKANEVKDLLHALYDTYAPNVEGGKHMKKVLSQAQYYSTSFDVVSMEDDLVYEWMHFVEDSDEKVVRDKVDSYLLDPLVQITKEEFTKYFNILLWWKMNGSKYPILAVIAKDILAIQVSIVASESAFSTRGRVISDFRSSLTPKSVEALICMQNWLSGENIITLEDDAPLVEHIEFYESIESELAKSTSTLASLTLNPQSQQAPSQSKSSILASQAHLQVQRPPKPSASKCAKGKGKAKV</sequence>
<keyword evidence="4" id="KW-1185">Reference proteome</keyword>
<name>A0A5N5HX37_9ROSA</name>
<reference evidence="3 4" key="1">
    <citation type="submission" date="2019-09" db="EMBL/GenBank/DDBJ databases">
        <authorList>
            <person name="Ou C."/>
        </authorList>
    </citation>
    <scope>NUCLEOTIDE SEQUENCE [LARGE SCALE GENOMIC DNA]</scope>
    <source>
        <strain evidence="3">S2</strain>
        <tissue evidence="3">Leaf</tissue>
    </source>
</reference>
<dbReference type="AlphaFoldDB" id="A0A5N5HX37"/>
<feature type="compositionally biased region" description="Low complexity" evidence="1">
    <location>
        <begin position="409"/>
        <end position="421"/>
    </location>
</feature>
<organism evidence="3 4">
    <name type="scientific">Pyrus ussuriensis x Pyrus communis</name>
    <dbReference type="NCBI Taxonomy" id="2448454"/>
    <lineage>
        <taxon>Eukaryota</taxon>
        <taxon>Viridiplantae</taxon>
        <taxon>Streptophyta</taxon>
        <taxon>Embryophyta</taxon>
        <taxon>Tracheophyta</taxon>
        <taxon>Spermatophyta</taxon>
        <taxon>Magnoliopsida</taxon>
        <taxon>eudicotyledons</taxon>
        <taxon>Gunneridae</taxon>
        <taxon>Pentapetalae</taxon>
        <taxon>rosids</taxon>
        <taxon>fabids</taxon>
        <taxon>Rosales</taxon>
        <taxon>Rosaceae</taxon>
        <taxon>Amygdaloideae</taxon>
        <taxon>Maleae</taxon>
        <taxon>Pyrus</taxon>
    </lineage>
</organism>
<accession>A0A5N5HX37</accession>
<feature type="region of interest" description="Disordered" evidence="1">
    <location>
        <begin position="88"/>
        <end position="123"/>
    </location>
</feature>
<dbReference type="EMBL" id="SMOL01000143">
    <property type="protein sequence ID" value="KAB2631363.1"/>
    <property type="molecule type" value="Genomic_DNA"/>
</dbReference>
<dbReference type="InterPro" id="IPR008906">
    <property type="entry name" value="HATC_C_dom"/>
</dbReference>